<gene>
    <name evidence="15" type="ORF">GDO54_000113</name>
</gene>
<keyword evidence="16" id="KW-1185">Reference proteome</keyword>
<evidence type="ECO:0000256" key="6">
    <source>
        <dbReference type="ARBA" id="ARBA00022989"/>
    </source>
</evidence>
<reference evidence="15" key="1">
    <citation type="thesis" date="2020" institute="ProQuest LLC" country="789 East Eisenhower Parkway, Ann Arbor, MI, USA">
        <title>Comparative Genomics and Chromosome Evolution.</title>
        <authorList>
            <person name="Mudd A.B."/>
        </authorList>
    </citation>
    <scope>NUCLEOTIDE SEQUENCE</scope>
    <source>
        <strain evidence="15">1538</strain>
        <tissue evidence="15">Blood</tissue>
    </source>
</reference>
<evidence type="ECO:0000256" key="11">
    <source>
        <dbReference type="ARBA" id="ARBA00023180"/>
    </source>
</evidence>
<evidence type="ECO:0000256" key="9">
    <source>
        <dbReference type="ARBA" id="ARBA00023157"/>
    </source>
</evidence>
<evidence type="ECO:0000313" key="16">
    <source>
        <dbReference type="Proteomes" id="UP001181693"/>
    </source>
</evidence>
<comment type="caution">
    <text evidence="15">The sequence shown here is derived from an EMBL/GenBank/DDBJ whole genome shotgun (WGS) entry which is preliminary data.</text>
</comment>
<feature type="transmembrane region" description="Helical" evidence="13">
    <location>
        <begin position="24"/>
        <end position="49"/>
    </location>
</feature>
<feature type="transmembrane region" description="Helical" evidence="13">
    <location>
        <begin position="61"/>
        <end position="85"/>
    </location>
</feature>
<evidence type="ECO:0000313" key="15">
    <source>
        <dbReference type="EMBL" id="DBA32312.1"/>
    </source>
</evidence>
<evidence type="ECO:0000256" key="2">
    <source>
        <dbReference type="ARBA" id="ARBA00022475"/>
    </source>
</evidence>
<dbReference type="PANTHER" id="PTHR26451:SF860">
    <property type="entry name" value="ODORANT RECEPTOR-RELATED"/>
    <property type="match status" value="1"/>
</dbReference>
<dbReference type="Gene3D" id="1.20.1070.10">
    <property type="entry name" value="Rhodopsin 7-helix transmembrane proteins"/>
    <property type="match status" value="1"/>
</dbReference>
<feature type="transmembrane region" description="Helical" evidence="13">
    <location>
        <begin position="269"/>
        <end position="292"/>
    </location>
</feature>
<keyword evidence="9" id="KW-1015">Disulfide bond</keyword>
<evidence type="ECO:0000256" key="1">
    <source>
        <dbReference type="ARBA" id="ARBA00004651"/>
    </source>
</evidence>
<evidence type="ECO:0000259" key="14">
    <source>
        <dbReference type="PROSITE" id="PS50262"/>
    </source>
</evidence>
<dbReference type="GO" id="GO:0004984">
    <property type="term" value="F:olfactory receptor activity"/>
    <property type="evidence" value="ECO:0007669"/>
    <property type="project" value="InterPro"/>
</dbReference>
<evidence type="ECO:0000256" key="8">
    <source>
        <dbReference type="ARBA" id="ARBA00023136"/>
    </source>
</evidence>
<dbReference type="InterPro" id="IPR000725">
    <property type="entry name" value="Olfact_rcpt"/>
</dbReference>
<proteinExistence type="predicted"/>
<feature type="transmembrane region" description="Helical" evidence="13">
    <location>
        <begin position="140"/>
        <end position="165"/>
    </location>
</feature>
<dbReference type="PANTHER" id="PTHR26451">
    <property type="entry name" value="G_PROTEIN_RECEP_F1_2 DOMAIN-CONTAINING PROTEIN"/>
    <property type="match status" value="1"/>
</dbReference>
<organism evidence="15 16">
    <name type="scientific">Pyxicephalus adspersus</name>
    <name type="common">African bullfrog</name>
    <dbReference type="NCBI Taxonomy" id="30357"/>
    <lineage>
        <taxon>Eukaryota</taxon>
        <taxon>Metazoa</taxon>
        <taxon>Chordata</taxon>
        <taxon>Craniata</taxon>
        <taxon>Vertebrata</taxon>
        <taxon>Euteleostomi</taxon>
        <taxon>Amphibia</taxon>
        <taxon>Batrachia</taxon>
        <taxon>Anura</taxon>
        <taxon>Neobatrachia</taxon>
        <taxon>Ranoidea</taxon>
        <taxon>Pyxicephalidae</taxon>
        <taxon>Pyxicephalinae</taxon>
        <taxon>Pyxicephalus</taxon>
    </lineage>
</organism>
<dbReference type="SUPFAM" id="SSF81321">
    <property type="entry name" value="Family A G protein-coupled receptor-like"/>
    <property type="match status" value="1"/>
</dbReference>
<evidence type="ECO:0000256" key="4">
    <source>
        <dbReference type="ARBA" id="ARBA00022692"/>
    </source>
</evidence>
<dbReference type="Pfam" id="PF13853">
    <property type="entry name" value="7tm_4"/>
    <property type="match status" value="1"/>
</dbReference>
<protein>
    <recommendedName>
        <fullName evidence="14">G-protein coupled receptors family 1 profile domain-containing protein</fullName>
    </recommendedName>
</protein>
<feature type="transmembrane region" description="Helical" evidence="13">
    <location>
        <begin position="195"/>
        <end position="217"/>
    </location>
</feature>
<comment type="subcellular location">
    <subcellularLocation>
        <location evidence="1">Cell membrane</location>
        <topology evidence="1">Multi-pass membrane protein</topology>
    </subcellularLocation>
</comment>
<keyword evidence="6 13" id="KW-1133">Transmembrane helix</keyword>
<dbReference type="InterPro" id="IPR052921">
    <property type="entry name" value="GPCR1_Superfamily_Member"/>
</dbReference>
<accession>A0AAV3B518</accession>
<evidence type="ECO:0000256" key="5">
    <source>
        <dbReference type="ARBA" id="ARBA00022725"/>
    </source>
</evidence>
<keyword evidence="12" id="KW-0807">Transducer</keyword>
<dbReference type="EMBL" id="DYDO01000001">
    <property type="protein sequence ID" value="DBA32312.1"/>
    <property type="molecule type" value="Genomic_DNA"/>
</dbReference>
<keyword evidence="11" id="KW-0325">Glycoprotein</keyword>
<dbReference type="GO" id="GO:0004930">
    <property type="term" value="F:G protein-coupled receptor activity"/>
    <property type="evidence" value="ECO:0007669"/>
    <property type="project" value="UniProtKB-KW"/>
</dbReference>
<evidence type="ECO:0000256" key="12">
    <source>
        <dbReference type="ARBA" id="ARBA00023224"/>
    </source>
</evidence>
<dbReference type="GO" id="GO:0005549">
    <property type="term" value="F:odorant binding"/>
    <property type="evidence" value="ECO:0007669"/>
    <property type="project" value="TreeGrafter"/>
</dbReference>
<evidence type="ECO:0000256" key="13">
    <source>
        <dbReference type="SAM" id="Phobius"/>
    </source>
</evidence>
<evidence type="ECO:0000256" key="3">
    <source>
        <dbReference type="ARBA" id="ARBA00022606"/>
    </source>
</evidence>
<sequence length="318" mass="35718">MENVSRTSTSFDLLGLSELERFKFLYAVLALSIYLFTISISSLIIYVVWAEETLHEPMYIFISNLFFNGIYGSSSVLPKIMIALLSGSRTTGFLECLIQAFCIHSFAAVELFTFTVMAQDRYLAIGQPLRYATLMNNDKAIKYITLSWVVAFIAVLIPVIMSAYLHICGVNINNVFCDNTSFIMLACGGAVANNIFGAVEAFLINISCLLVIIYCYIRTFLICLKFSKEAYQKAIRTLVTHLSAFSMVIVSSFFVLLRYRINNGSISLVAHVVISVFGVVTPTILNPLIYGFRTEALKLKIIQRLRNAIRDDHLVKSY</sequence>
<dbReference type="GO" id="GO:0005886">
    <property type="term" value="C:plasma membrane"/>
    <property type="evidence" value="ECO:0007669"/>
    <property type="project" value="UniProtKB-SubCell"/>
</dbReference>
<evidence type="ECO:0000256" key="10">
    <source>
        <dbReference type="ARBA" id="ARBA00023170"/>
    </source>
</evidence>
<dbReference type="PRINTS" id="PR00237">
    <property type="entry name" value="GPCRRHODOPSN"/>
</dbReference>
<dbReference type="Proteomes" id="UP001181693">
    <property type="component" value="Unassembled WGS sequence"/>
</dbReference>
<keyword evidence="5" id="KW-0552">Olfaction</keyword>
<keyword evidence="4 13" id="KW-0812">Transmembrane</keyword>
<keyword evidence="8 13" id="KW-0472">Membrane</keyword>
<evidence type="ECO:0000256" key="7">
    <source>
        <dbReference type="ARBA" id="ARBA00023040"/>
    </source>
</evidence>
<name>A0AAV3B518_PYXAD</name>
<feature type="domain" description="G-protein coupled receptors family 1 profile" evidence="14">
    <location>
        <begin position="40"/>
        <end position="290"/>
    </location>
</feature>
<dbReference type="PRINTS" id="PR00245">
    <property type="entry name" value="OLFACTORYR"/>
</dbReference>
<dbReference type="InterPro" id="IPR000276">
    <property type="entry name" value="GPCR_Rhodpsn"/>
</dbReference>
<dbReference type="FunFam" id="1.20.1070.10:FF:000024">
    <property type="entry name" value="Olfactory receptor"/>
    <property type="match status" value="1"/>
</dbReference>
<keyword evidence="7" id="KW-0297">G-protein coupled receptor</keyword>
<dbReference type="InterPro" id="IPR017452">
    <property type="entry name" value="GPCR_Rhodpsn_7TM"/>
</dbReference>
<dbReference type="PROSITE" id="PS50262">
    <property type="entry name" value="G_PROTEIN_RECEP_F1_2"/>
    <property type="match status" value="1"/>
</dbReference>
<feature type="transmembrane region" description="Helical" evidence="13">
    <location>
        <begin position="238"/>
        <end position="257"/>
    </location>
</feature>
<dbReference type="AlphaFoldDB" id="A0AAV3B518"/>
<keyword evidence="2" id="KW-1003">Cell membrane</keyword>
<keyword evidence="10" id="KW-0675">Receptor</keyword>
<keyword evidence="3" id="KW-0716">Sensory transduction</keyword>